<sequence length="505" mass="56011">MCGIVGIVGSTPVNQSIYDALTVLQHRGQDAAGICTLESNRFRLRKANGLVRDVFEAKHMQRLQGNVGIGHVRYPTAGSSSASEAQPFYVNSPYGISLAHNGNLTNAADIRETLFEQAKRHVNTTSDSEILLNILANQLEHCPSYPISPDEIFKSVSEVHRIVKGAYAVVAMVIGHGLIAFRDPNGIRPLCIGKREEQGKTEYMVASESVALDAVGFDFVRDIAPGEAVYITFDGQLFTQQCADNPQLNPCVFEFVYFARPDSFIDKVSVYGARLAMGTKLGEKIKREWADIDIDVVIPIPETSCDSALEIARTLDKPYRQGFVKNRYVGRTFIMPGQQMRRKSVRRKLNAIRSEFKDKNVLLVDDSIVRGTTSEQIIEMAREAGAKKVYLASAAPEIRFPNVYGIDMPSANELIAHGREVDEISNIIGADGLIFQDLQDLVDAVAEGNPEIKLFETSVFNGNYVTGDVNQKYLEYLDSLRSDDSKKQREIQQDLANLELHNEGI</sequence>
<comment type="cofactor">
    <cofactor evidence="9 12">
        <name>Mg(2+)</name>
        <dbReference type="ChEBI" id="CHEBI:18420"/>
    </cofactor>
    <text evidence="9 12">Binds 1 Mg(2+) ion per subunit.</text>
</comment>
<dbReference type="Pfam" id="PF00156">
    <property type="entry name" value="Pribosyltran"/>
    <property type="match status" value="1"/>
</dbReference>
<feature type="binding site" evidence="9 12">
    <location>
        <position position="303"/>
    </location>
    <ligand>
        <name>Mg(2+)</name>
        <dbReference type="ChEBI" id="CHEBI:18420"/>
    </ligand>
</feature>
<dbReference type="CDD" id="cd06223">
    <property type="entry name" value="PRTases_typeI"/>
    <property type="match status" value="1"/>
</dbReference>
<dbReference type="InterPro" id="IPR017932">
    <property type="entry name" value="GATase_2_dom"/>
</dbReference>
<evidence type="ECO:0000256" key="11">
    <source>
        <dbReference type="PIRSR" id="PIRSR000485-1"/>
    </source>
</evidence>
<comment type="function">
    <text evidence="9">Catalyzes the formation of phosphoribosylamine from phosphoribosylpyrophosphate (PRPP) and glutamine.</text>
</comment>
<dbReference type="NCBIfam" id="TIGR01134">
    <property type="entry name" value="purF"/>
    <property type="match status" value="1"/>
</dbReference>
<evidence type="ECO:0000256" key="10">
    <source>
        <dbReference type="PIRNR" id="PIRNR000485"/>
    </source>
</evidence>
<comment type="caution">
    <text evidence="9">Lacks conserved residue(s) required for the propagation of feature annotation.</text>
</comment>
<dbReference type="GO" id="GO:0000287">
    <property type="term" value="F:magnesium ion binding"/>
    <property type="evidence" value="ECO:0007669"/>
    <property type="project" value="UniProtKB-UniRule"/>
</dbReference>
<dbReference type="HAMAP" id="MF_01931">
    <property type="entry name" value="PurF"/>
    <property type="match status" value="1"/>
</dbReference>
<feature type="binding site" evidence="9 12">
    <location>
        <position position="365"/>
    </location>
    <ligand>
        <name>Mg(2+)</name>
        <dbReference type="ChEBI" id="CHEBI:18420"/>
    </ligand>
</feature>
<keyword evidence="8 9" id="KW-0315">Glutamine amidotransferase</keyword>
<dbReference type="Gene3D" id="3.40.50.2020">
    <property type="match status" value="1"/>
</dbReference>
<dbReference type="FunFam" id="3.60.20.10:FF:000011">
    <property type="entry name" value="Amidophosphoribosyltransferase"/>
    <property type="match status" value="1"/>
</dbReference>
<evidence type="ECO:0000256" key="9">
    <source>
        <dbReference type="HAMAP-Rule" id="MF_01931"/>
    </source>
</evidence>
<dbReference type="InterPro" id="IPR035584">
    <property type="entry name" value="PurF_N"/>
</dbReference>
<organism evidence="14 15">
    <name type="scientific">Photobacterium angustum</name>
    <dbReference type="NCBI Taxonomy" id="661"/>
    <lineage>
        <taxon>Bacteria</taxon>
        <taxon>Pseudomonadati</taxon>
        <taxon>Pseudomonadota</taxon>
        <taxon>Gammaproteobacteria</taxon>
        <taxon>Vibrionales</taxon>
        <taxon>Vibrionaceae</taxon>
        <taxon>Photobacterium</taxon>
    </lineage>
</organism>
<dbReference type="PIRSF" id="PIRSF000485">
    <property type="entry name" value="Amd_phspho_trans"/>
    <property type="match status" value="1"/>
</dbReference>
<keyword evidence="4 9" id="KW-0808">Transferase</keyword>
<keyword evidence="6 9" id="KW-0658">Purine biosynthesis</keyword>
<proteinExistence type="inferred from homology"/>
<evidence type="ECO:0000256" key="7">
    <source>
        <dbReference type="ARBA" id="ARBA00022842"/>
    </source>
</evidence>
<dbReference type="GO" id="GO:0009113">
    <property type="term" value="P:purine nucleobase biosynthetic process"/>
    <property type="evidence" value="ECO:0007669"/>
    <property type="project" value="UniProtKB-UniRule"/>
</dbReference>
<evidence type="ECO:0000256" key="1">
    <source>
        <dbReference type="ARBA" id="ARBA00005209"/>
    </source>
</evidence>
<evidence type="ECO:0000259" key="13">
    <source>
        <dbReference type="PROSITE" id="PS51278"/>
    </source>
</evidence>
<keyword evidence="5 9" id="KW-0479">Metal-binding</keyword>
<dbReference type="OrthoDB" id="9801213at2"/>
<evidence type="ECO:0000313" key="15">
    <source>
        <dbReference type="Proteomes" id="UP000238730"/>
    </source>
</evidence>
<dbReference type="EMBL" id="MSCJ01000001">
    <property type="protein sequence ID" value="PQJ66291.1"/>
    <property type="molecule type" value="Genomic_DNA"/>
</dbReference>
<dbReference type="PANTHER" id="PTHR11907">
    <property type="entry name" value="AMIDOPHOSPHORIBOSYLTRANSFERASE"/>
    <property type="match status" value="1"/>
</dbReference>
<keyword evidence="3 9" id="KW-0328">Glycosyltransferase</keyword>
<comment type="pathway">
    <text evidence="1 9 10">Purine metabolism; IMP biosynthesis via de novo pathway; N(1)-(5-phospho-D-ribosyl)glycinamide from 5-phospho-alpha-D-ribose 1-diphosphate: step 1/2.</text>
</comment>
<evidence type="ECO:0000256" key="12">
    <source>
        <dbReference type="PIRSR" id="PIRSR000485-2"/>
    </source>
</evidence>
<comment type="caution">
    <text evidence="14">The sequence shown here is derived from an EMBL/GenBank/DDBJ whole genome shotgun (WGS) entry which is preliminary data.</text>
</comment>
<dbReference type="CDD" id="cd00715">
    <property type="entry name" value="GPATase_N"/>
    <property type="match status" value="1"/>
</dbReference>
<evidence type="ECO:0000256" key="5">
    <source>
        <dbReference type="ARBA" id="ARBA00022723"/>
    </source>
</evidence>
<dbReference type="InterPro" id="IPR029057">
    <property type="entry name" value="PRTase-like"/>
</dbReference>
<dbReference type="UniPathway" id="UPA00074">
    <property type="reaction ID" value="UER00124"/>
</dbReference>
<dbReference type="Proteomes" id="UP000238730">
    <property type="component" value="Unassembled WGS sequence"/>
</dbReference>
<dbReference type="SUPFAM" id="SSF53271">
    <property type="entry name" value="PRTase-like"/>
    <property type="match status" value="1"/>
</dbReference>
<feature type="active site" description="Nucleophile" evidence="9 11">
    <location>
        <position position="2"/>
    </location>
</feature>
<dbReference type="GO" id="GO:0004044">
    <property type="term" value="F:amidophosphoribosyltransferase activity"/>
    <property type="evidence" value="ECO:0007669"/>
    <property type="project" value="UniProtKB-UniRule"/>
</dbReference>
<dbReference type="InterPro" id="IPR005854">
    <property type="entry name" value="PurF"/>
</dbReference>
<dbReference type="GO" id="GO:0006189">
    <property type="term" value="P:'de novo' IMP biosynthetic process"/>
    <property type="evidence" value="ECO:0007669"/>
    <property type="project" value="UniProtKB-UniRule"/>
</dbReference>
<accession>A0A2S7VW25</accession>
<evidence type="ECO:0000313" key="14">
    <source>
        <dbReference type="EMBL" id="PQJ66291.1"/>
    </source>
</evidence>
<dbReference type="InterPro" id="IPR000836">
    <property type="entry name" value="PRTase_dom"/>
</dbReference>
<dbReference type="RefSeq" id="WP_105059692.1">
    <property type="nucleotide sequence ID" value="NZ_MSCJ01000001.1"/>
</dbReference>
<evidence type="ECO:0000256" key="2">
    <source>
        <dbReference type="ARBA" id="ARBA00010138"/>
    </source>
</evidence>
<evidence type="ECO:0000256" key="3">
    <source>
        <dbReference type="ARBA" id="ARBA00022676"/>
    </source>
</evidence>
<name>A0A2S7VW25_PHOAN</name>
<dbReference type="SUPFAM" id="SSF56235">
    <property type="entry name" value="N-terminal nucleophile aminohydrolases (Ntn hydrolases)"/>
    <property type="match status" value="1"/>
</dbReference>
<dbReference type="EC" id="2.4.2.14" evidence="9"/>
<dbReference type="InterPro" id="IPR029055">
    <property type="entry name" value="Ntn_hydrolases_N"/>
</dbReference>
<comment type="similarity">
    <text evidence="2 9 10">In the C-terminal section; belongs to the purine/pyrimidine phosphoribosyltransferase family.</text>
</comment>
<dbReference type="Pfam" id="PF13522">
    <property type="entry name" value="GATase_6"/>
    <property type="match status" value="1"/>
</dbReference>
<feature type="domain" description="Glutamine amidotransferase type-2" evidence="13">
    <location>
        <begin position="2"/>
        <end position="234"/>
    </location>
</feature>
<protein>
    <recommendedName>
        <fullName evidence="9">Amidophosphoribosyltransferase</fullName>
        <shortName evidence="9">ATase</shortName>
        <ecNumber evidence="9">2.4.2.14</ecNumber>
    </recommendedName>
    <alternativeName>
        <fullName evidence="9">Glutamine phosphoribosylpyrophosphate amidotransferase</fullName>
        <shortName evidence="9">GPATase</shortName>
    </alternativeName>
</protein>
<dbReference type="Gene3D" id="3.60.20.10">
    <property type="entry name" value="Glutamine Phosphoribosylpyrophosphate, subunit 1, domain 1"/>
    <property type="match status" value="1"/>
</dbReference>
<feature type="binding site" evidence="9 12">
    <location>
        <position position="366"/>
    </location>
    <ligand>
        <name>Mg(2+)</name>
        <dbReference type="ChEBI" id="CHEBI:18420"/>
    </ligand>
</feature>
<comment type="catalytic activity">
    <reaction evidence="9 10">
        <text>5-phospho-beta-D-ribosylamine + L-glutamate + diphosphate = 5-phospho-alpha-D-ribose 1-diphosphate + L-glutamine + H2O</text>
        <dbReference type="Rhea" id="RHEA:14905"/>
        <dbReference type="ChEBI" id="CHEBI:15377"/>
        <dbReference type="ChEBI" id="CHEBI:29985"/>
        <dbReference type="ChEBI" id="CHEBI:33019"/>
        <dbReference type="ChEBI" id="CHEBI:58017"/>
        <dbReference type="ChEBI" id="CHEBI:58359"/>
        <dbReference type="ChEBI" id="CHEBI:58681"/>
        <dbReference type="EC" id="2.4.2.14"/>
    </reaction>
</comment>
<gene>
    <name evidence="9" type="primary">purF</name>
    <name evidence="14" type="ORF">BTO08_02090</name>
</gene>
<evidence type="ECO:0000256" key="8">
    <source>
        <dbReference type="ARBA" id="ARBA00022962"/>
    </source>
</evidence>
<dbReference type="PROSITE" id="PS51278">
    <property type="entry name" value="GATASE_TYPE_2"/>
    <property type="match status" value="1"/>
</dbReference>
<evidence type="ECO:0000256" key="6">
    <source>
        <dbReference type="ARBA" id="ARBA00022755"/>
    </source>
</evidence>
<keyword evidence="7 9" id="KW-0460">Magnesium</keyword>
<evidence type="ECO:0000256" key="4">
    <source>
        <dbReference type="ARBA" id="ARBA00022679"/>
    </source>
</evidence>
<reference evidence="14 15" key="1">
    <citation type="submission" date="2016-12" db="EMBL/GenBank/DDBJ databases">
        <title>Diversity of luminous bacteria.</title>
        <authorList>
            <person name="Yoshizawa S."/>
            <person name="Kogure K."/>
        </authorList>
    </citation>
    <scope>NUCLEOTIDE SEQUENCE [LARGE SCALE GENOMIC DNA]</scope>
    <source>
        <strain evidence="14 15">LC1-200</strain>
    </source>
</reference>
<dbReference type="AlphaFoldDB" id="A0A2S7VW25"/>